<evidence type="ECO:0000313" key="2">
    <source>
        <dbReference type="Proteomes" id="UP000230423"/>
    </source>
</evidence>
<organism evidence="1 2">
    <name type="scientific">Teladorsagia circumcincta</name>
    <name type="common">Brown stomach worm</name>
    <name type="synonym">Ostertagia circumcincta</name>
    <dbReference type="NCBI Taxonomy" id="45464"/>
    <lineage>
        <taxon>Eukaryota</taxon>
        <taxon>Metazoa</taxon>
        <taxon>Ecdysozoa</taxon>
        <taxon>Nematoda</taxon>
        <taxon>Chromadorea</taxon>
        <taxon>Rhabditida</taxon>
        <taxon>Rhabditina</taxon>
        <taxon>Rhabditomorpha</taxon>
        <taxon>Strongyloidea</taxon>
        <taxon>Trichostrongylidae</taxon>
        <taxon>Teladorsagia</taxon>
    </lineage>
</organism>
<dbReference type="Proteomes" id="UP000230423">
    <property type="component" value="Unassembled WGS sequence"/>
</dbReference>
<name>A0A2G9U1Q0_TELCI</name>
<dbReference type="AlphaFoldDB" id="A0A2G9U1Q0"/>
<accession>A0A2G9U1Q0</accession>
<dbReference type="OrthoDB" id="5832034at2759"/>
<protein>
    <submittedName>
        <fullName evidence="1">Uncharacterized protein</fullName>
    </submittedName>
</protein>
<dbReference type="EMBL" id="KZ350152">
    <property type="protein sequence ID" value="PIO64177.1"/>
    <property type="molecule type" value="Genomic_DNA"/>
</dbReference>
<keyword evidence="2" id="KW-1185">Reference proteome</keyword>
<evidence type="ECO:0000313" key="1">
    <source>
        <dbReference type="EMBL" id="PIO64177.1"/>
    </source>
</evidence>
<gene>
    <name evidence="1" type="ORF">TELCIR_14202</name>
</gene>
<proteinExistence type="predicted"/>
<sequence length="113" mass="12814">MLFSISRLEINLEGCDRVVITRMLYIAAFENVRSMADKGVVLTKCRQIAAKYQEFDAVPFDTEVGMVDVILQIPYVTYLFVTCIFTINDVILTRTIAVFHYSCLSVTLSSAWS</sequence>
<reference evidence="1 2" key="1">
    <citation type="submission" date="2015-09" db="EMBL/GenBank/DDBJ databases">
        <title>Draft genome of the parasitic nematode Teladorsagia circumcincta isolate WARC Sus (inbred).</title>
        <authorList>
            <person name="Mitreva M."/>
        </authorList>
    </citation>
    <scope>NUCLEOTIDE SEQUENCE [LARGE SCALE GENOMIC DNA]</scope>
    <source>
        <strain evidence="1 2">S</strain>
    </source>
</reference>